<dbReference type="EMBL" id="VCAU01000001">
    <property type="protein sequence ID" value="KAF9895172.1"/>
    <property type="molecule type" value="Genomic_DNA"/>
</dbReference>
<keyword evidence="2" id="KW-0812">Transmembrane</keyword>
<sequence>MATAPGYRTNHMCSIAEAVPTSPGQKEAVAPDNVVMNSNPDGGAPIIGMGTNKDGDAVYCCGFQDGGNTSTCSDGAAPFTLGNGDIIFGRAALAETTNPPSASPTPCPVGRDSSHITTAVGAGVGVPLGVIALSAIAWAFFERRRRSTMVKNMSNSSTPFYPETQSTYPEVRASRPPAELDHASPSIQEIGQSEK</sequence>
<reference evidence="3" key="1">
    <citation type="journal article" date="2019" name="Beilstein J. Org. Chem.">
        <title>Nanangenines: drimane sesquiterpenoids as the dominant metabolite cohort of a novel Australian fungus, Aspergillus nanangensis.</title>
        <authorList>
            <person name="Lacey H.J."/>
            <person name="Gilchrist C.L.M."/>
            <person name="Crombie A."/>
            <person name="Kalaitzis J.A."/>
            <person name="Vuong D."/>
            <person name="Rutledge P.J."/>
            <person name="Turner P."/>
            <person name="Pitt J.I."/>
            <person name="Lacey E."/>
            <person name="Chooi Y.H."/>
            <person name="Piggott A.M."/>
        </authorList>
    </citation>
    <scope>NUCLEOTIDE SEQUENCE</scope>
    <source>
        <strain evidence="3">MST-FP2251</strain>
    </source>
</reference>
<comment type="caution">
    <text evidence="3">The sequence shown here is derived from an EMBL/GenBank/DDBJ whole genome shotgun (WGS) entry which is preliminary data.</text>
</comment>
<keyword evidence="4" id="KW-1185">Reference proteome</keyword>
<organism evidence="3 4">
    <name type="scientific">Aspergillus nanangensis</name>
    <dbReference type="NCBI Taxonomy" id="2582783"/>
    <lineage>
        <taxon>Eukaryota</taxon>
        <taxon>Fungi</taxon>
        <taxon>Dikarya</taxon>
        <taxon>Ascomycota</taxon>
        <taxon>Pezizomycotina</taxon>
        <taxon>Eurotiomycetes</taxon>
        <taxon>Eurotiomycetidae</taxon>
        <taxon>Eurotiales</taxon>
        <taxon>Aspergillaceae</taxon>
        <taxon>Aspergillus</taxon>
        <taxon>Aspergillus subgen. Circumdati</taxon>
    </lineage>
</organism>
<keyword evidence="2" id="KW-0472">Membrane</keyword>
<accession>A0AAD4D0P4</accession>
<name>A0AAD4D0P4_ASPNN</name>
<proteinExistence type="predicted"/>
<reference evidence="3" key="2">
    <citation type="submission" date="2020-02" db="EMBL/GenBank/DDBJ databases">
        <authorList>
            <person name="Gilchrist C.L.M."/>
            <person name="Chooi Y.-H."/>
        </authorList>
    </citation>
    <scope>NUCLEOTIDE SEQUENCE</scope>
    <source>
        <strain evidence="3">MST-FP2251</strain>
    </source>
</reference>
<evidence type="ECO:0000256" key="1">
    <source>
        <dbReference type="SAM" id="MobiDB-lite"/>
    </source>
</evidence>
<keyword evidence="2" id="KW-1133">Transmembrane helix</keyword>
<gene>
    <name evidence="3" type="ORF">FE257_000074</name>
</gene>
<feature type="compositionally biased region" description="Polar residues" evidence="1">
    <location>
        <begin position="156"/>
        <end position="168"/>
    </location>
</feature>
<feature type="transmembrane region" description="Helical" evidence="2">
    <location>
        <begin position="119"/>
        <end position="141"/>
    </location>
</feature>
<protein>
    <submittedName>
        <fullName evidence="3">Uncharacterized protein</fullName>
    </submittedName>
</protein>
<evidence type="ECO:0000256" key="2">
    <source>
        <dbReference type="SAM" id="Phobius"/>
    </source>
</evidence>
<evidence type="ECO:0000313" key="3">
    <source>
        <dbReference type="EMBL" id="KAF9895172.1"/>
    </source>
</evidence>
<dbReference type="AlphaFoldDB" id="A0AAD4D0P4"/>
<feature type="compositionally biased region" description="Polar residues" evidence="1">
    <location>
        <begin position="185"/>
        <end position="195"/>
    </location>
</feature>
<feature type="region of interest" description="Disordered" evidence="1">
    <location>
        <begin position="156"/>
        <end position="195"/>
    </location>
</feature>
<dbReference type="Proteomes" id="UP001194746">
    <property type="component" value="Unassembled WGS sequence"/>
</dbReference>
<evidence type="ECO:0000313" key="4">
    <source>
        <dbReference type="Proteomes" id="UP001194746"/>
    </source>
</evidence>